<organism evidence="10 11">
    <name type="scientific">Sphingomonas oligophenolica</name>
    <dbReference type="NCBI Taxonomy" id="301154"/>
    <lineage>
        <taxon>Bacteria</taxon>
        <taxon>Pseudomonadati</taxon>
        <taxon>Pseudomonadota</taxon>
        <taxon>Alphaproteobacteria</taxon>
        <taxon>Sphingomonadales</taxon>
        <taxon>Sphingomonadaceae</taxon>
        <taxon>Sphingomonas</taxon>
    </lineage>
</organism>
<dbReference type="GO" id="GO:0009424">
    <property type="term" value="C:bacterial-type flagellum hook"/>
    <property type="evidence" value="ECO:0007669"/>
    <property type="project" value="TreeGrafter"/>
</dbReference>
<feature type="domain" description="Flagellar basal-body/hook protein C-terminal" evidence="7">
    <location>
        <begin position="375"/>
        <end position="418"/>
    </location>
</feature>
<dbReference type="Gene3D" id="2.60.98.20">
    <property type="entry name" value="Flagellar hook protein FlgE"/>
    <property type="match status" value="1"/>
</dbReference>
<dbReference type="PANTHER" id="PTHR30435">
    <property type="entry name" value="FLAGELLAR PROTEIN"/>
    <property type="match status" value="1"/>
</dbReference>
<evidence type="ECO:0000259" key="6">
    <source>
        <dbReference type="Pfam" id="PF00460"/>
    </source>
</evidence>
<feature type="domain" description="Flagellar basal body rod protein N-terminal" evidence="6">
    <location>
        <begin position="3"/>
        <end position="33"/>
    </location>
</feature>
<dbReference type="InterPro" id="IPR011491">
    <property type="entry name" value="FlgE_D2"/>
</dbReference>
<evidence type="ECO:0000256" key="2">
    <source>
        <dbReference type="ARBA" id="ARBA00009677"/>
    </source>
</evidence>
<dbReference type="InterPro" id="IPR020013">
    <property type="entry name" value="Flagellar_FlgE/F/G"/>
</dbReference>
<keyword evidence="10" id="KW-0969">Cilium</keyword>
<dbReference type="GO" id="GO:0009425">
    <property type="term" value="C:bacterial-type flagellum basal body"/>
    <property type="evidence" value="ECO:0007669"/>
    <property type="project" value="UniProtKB-SubCell"/>
</dbReference>
<dbReference type="NCBIfam" id="TIGR03506">
    <property type="entry name" value="FlgEFG_subfam"/>
    <property type="match status" value="1"/>
</dbReference>
<comment type="similarity">
    <text evidence="2 5">Belongs to the flagella basal body rod proteins family.</text>
</comment>
<name>A0A502CPV8_9SPHN</name>
<evidence type="ECO:0000256" key="3">
    <source>
        <dbReference type="ARBA" id="ARBA00019015"/>
    </source>
</evidence>
<evidence type="ECO:0000313" key="11">
    <source>
        <dbReference type="Proteomes" id="UP000318413"/>
    </source>
</evidence>
<keyword evidence="10" id="KW-0966">Cell projection</keyword>
<evidence type="ECO:0000256" key="1">
    <source>
        <dbReference type="ARBA" id="ARBA00004117"/>
    </source>
</evidence>
<dbReference type="InterPro" id="IPR010930">
    <property type="entry name" value="Flg_bb/hook_C_dom"/>
</dbReference>
<comment type="subcellular location">
    <subcellularLocation>
        <location evidence="1 5">Bacterial flagellum basal body</location>
    </subcellularLocation>
</comment>
<evidence type="ECO:0000259" key="8">
    <source>
        <dbReference type="Pfam" id="PF07559"/>
    </source>
</evidence>
<comment type="function">
    <text evidence="5">A flexible structure which links the flagellar filament to the drive apparatus in the basal body.</text>
</comment>
<dbReference type="InterPro" id="IPR053967">
    <property type="entry name" value="LlgE_F_G-like_D1"/>
</dbReference>
<dbReference type="OrthoDB" id="8372879at2"/>
<dbReference type="Pfam" id="PF00460">
    <property type="entry name" value="Flg_bb_rod"/>
    <property type="match status" value="1"/>
</dbReference>
<dbReference type="InterPro" id="IPR001444">
    <property type="entry name" value="Flag_bb_rod_N"/>
</dbReference>
<feature type="domain" description="Flagellar hook protein FlgE/F/G-like D1" evidence="9">
    <location>
        <begin position="83"/>
        <end position="135"/>
    </location>
</feature>
<dbReference type="PANTHER" id="PTHR30435:SF1">
    <property type="entry name" value="FLAGELLAR HOOK PROTEIN FLGE"/>
    <property type="match status" value="1"/>
</dbReference>
<protein>
    <recommendedName>
        <fullName evidence="3 5">Flagellar hook protein FlgE</fullName>
    </recommendedName>
</protein>
<evidence type="ECO:0000256" key="4">
    <source>
        <dbReference type="ARBA" id="ARBA00023143"/>
    </source>
</evidence>
<dbReference type="InterPro" id="IPR037925">
    <property type="entry name" value="FlgE/F/G-like"/>
</dbReference>
<dbReference type="RefSeq" id="WP_140867120.1">
    <property type="nucleotide sequence ID" value="NZ_RCZK01000001.1"/>
</dbReference>
<evidence type="ECO:0000256" key="5">
    <source>
        <dbReference type="RuleBase" id="RU362116"/>
    </source>
</evidence>
<sequence>MSFYTSLSGLQASQTDMSVISHNLANVGTNGFKKSRSEFGDVIASSLASDPLKSVGSGVVVKANRQQFGEGNLKTTASGLDLAISGDGFFAVQTAGINSQVDYTRNGSFLIDPNRYVVDAQGSKLLVNAVDSEGNVIASGPNNLKPLQLPENSGKAVATTAVSLAVNLSSKQPQPTATFDRNDPASFNYSTATTVFDADGNPSTLANYYVRTKTGTAASPTSEWEVHSYIGDEELAQGGVNAPQKLVFDATGKLTSPTAPVQFDAVSMPGASAPLTLSEDFANTSQLTSAFQVIDRHQDGSAAGHLSGVSVNETGVVTASFSNGDSVAIGKIAVANFNNPGGLRQLGNSYWTATGVSGEPKLGSAGESGYGSLMTGTLEGSNVDITEELVALISAQRNFQANAKALDTANQISQTIFNIRS</sequence>
<reference evidence="10 11" key="1">
    <citation type="journal article" date="2019" name="Environ. Microbiol.">
        <title>Species interactions and distinct microbial communities in high Arctic permafrost affected cryosols are associated with the CH4 and CO2 gas fluxes.</title>
        <authorList>
            <person name="Altshuler I."/>
            <person name="Hamel J."/>
            <person name="Turney S."/>
            <person name="Magnuson E."/>
            <person name="Levesque R."/>
            <person name="Greer C."/>
            <person name="Whyte L.G."/>
        </authorList>
    </citation>
    <scope>NUCLEOTIDE SEQUENCE [LARGE SCALE GENOMIC DNA]</scope>
    <source>
        <strain evidence="10 11">S5.1</strain>
    </source>
</reference>
<dbReference type="EMBL" id="RCZK01000001">
    <property type="protein sequence ID" value="TPG15675.1"/>
    <property type="molecule type" value="Genomic_DNA"/>
</dbReference>
<evidence type="ECO:0000259" key="9">
    <source>
        <dbReference type="Pfam" id="PF22692"/>
    </source>
</evidence>
<keyword evidence="11" id="KW-1185">Reference proteome</keyword>
<keyword evidence="4 5" id="KW-0975">Bacterial flagellum</keyword>
<dbReference type="SUPFAM" id="SSF117143">
    <property type="entry name" value="Flagellar hook protein flgE"/>
    <property type="match status" value="1"/>
</dbReference>
<feature type="domain" description="Flagellar hook protein FlgE D2" evidence="8">
    <location>
        <begin position="167"/>
        <end position="300"/>
    </location>
</feature>
<evidence type="ECO:0000313" key="10">
    <source>
        <dbReference type="EMBL" id="TPG15675.1"/>
    </source>
</evidence>
<comment type="caution">
    <text evidence="10">The sequence shown here is derived from an EMBL/GenBank/DDBJ whole genome shotgun (WGS) entry which is preliminary data.</text>
</comment>
<dbReference type="Pfam" id="PF22692">
    <property type="entry name" value="LlgE_F_G_D1"/>
    <property type="match status" value="1"/>
</dbReference>
<accession>A0A502CPV8</accession>
<dbReference type="AlphaFoldDB" id="A0A502CPV8"/>
<dbReference type="InterPro" id="IPR037058">
    <property type="entry name" value="Falgellar_hook_FlgE_sf"/>
</dbReference>
<proteinExistence type="inferred from homology"/>
<dbReference type="Pfam" id="PF07559">
    <property type="entry name" value="FlgE_D2"/>
    <property type="match status" value="1"/>
</dbReference>
<dbReference type="Proteomes" id="UP000318413">
    <property type="component" value="Unassembled WGS sequence"/>
</dbReference>
<dbReference type="GO" id="GO:0005829">
    <property type="term" value="C:cytosol"/>
    <property type="evidence" value="ECO:0007669"/>
    <property type="project" value="TreeGrafter"/>
</dbReference>
<keyword evidence="10" id="KW-0282">Flagellum</keyword>
<evidence type="ECO:0000259" key="7">
    <source>
        <dbReference type="Pfam" id="PF06429"/>
    </source>
</evidence>
<dbReference type="Pfam" id="PF06429">
    <property type="entry name" value="Flg_bbr_C"/>
    <property type="match status" value="1"/>
</dbReference>
<gene>
    <name evidence="10" type="ORF">EAH84_02480</name>
</gene>
<dbReference type="GO" id="GO:0071978">
    <property type="term" value="P:bacterial-type flagellum-dependent swarming motility"/>
    <property type="evidence" value="ECO:0007669"/>
    <property type="project" value="TreeGrafter"/>
</dbReference>